<accession>A0A8K0DQM4</accession>
<dbReference type="AlphaFoldDB" id="A0A8K0DQM4"/>
<dbReference type="EMBL" id="VOIH02000011">
    <property type="protein sequence ID" value="KAF3433066.1"/>
    <property type="molecule type" value="Genomic_DNA"/>
</dbReference>
<evidence type="ECO:0000259" key="1">
    <source>
        <dbReference type="PROSITE" id="PS51297"/>
    </source>
</evidence>
<dbReference type="Proteomes" id="UP000796880">
    <property type="component" value="Unassembled WGS sequence"/>
</dbReference>
<dbReference type="PROSITE" id="PS51297">
    <property type="entry name" value="K_BOX"/>
    <property type="match status" value="1"/>
</dbReference>
<name>A0A8K0DQM4_9ROSA</name>
<proteinExistence type="predicted"/>
<gene>
    <name evidence="2" type="ORF">FNV43_RR24168</name>
</gene>
<dbReference type="GO" id="GO:0003700">
    <property type="term" value="F:DNA-binding transcription factor activity"/>
    <property type="evidence" value="ECO:0007669"/>
    <property type="project" value="InterPro"/>
</dbReference>
<sequence>MQTTIQRYHKQAREGQMNKFEIEQYMQQVKHENANMAKKIELLEHSQRKLLGHDLSSCSVEELQEIDSQLERSLRRIVARKEKILLEENAMLSEKCGAKPSQPSVKETVAATLCSQGSLQDSEVETELIIGLPEIRCL</sequence>
<comment type="caution">
    <text evidence="2">The sequence shown here is derived from an EMBL/GenBank/DDBJ whole genome shotgun (WGS) entry which is preliminary data.</text>
</comment>
<evidence type="ECO:0000313" key="2">
    <source>
        <dbReference type="EMBL" id="KAF3433066.1"/>
    </source>
</evidence>
<feature type="domain" description="K-box" evidence="1">
    <location>
        <begin position="26"/>
        <end position="127"/>
    </location>
</feature>
<organism evidence="2 3">
    <name type="scientific">Rhamnella rubrinervis</name>
    <dbReference type="NCBI Taxonomy" id="2594499"/>
    <lineage>
        <taxon>Eukaryota</taxon>
        <taxon>Viridiplantae</taxon>
        <taxon>Streptophyta</taxon>
        <taxon>Embryophyta</taxon>
        <taxon>Tracheophyta</taxon>
        <taxon>Spermatophyta</taxon>
        <taxon>Magnoliopsida</taxon>
        <taxon>eudicotyledons</taxon>
        <taxon>Gunneridae</taxon>
        <taxon>Pentapetalae</taxon>
        <taxon>rosids</taxon>
        <taxon>fabids</taxon>
        <taxon>Rosales</taxon>
        <taxon>Rhamnaceae</taxon>
        <taxon>rhamnoid group</taxon>
        <taxon>Rhamneae</taxon>
        <taxon>Rhamnella</taxon>
    </lineage>
</organism>
<dbReference type="GO" id="GO:0005634">
    <property type="term" value="C:nucleus"/>
    <property type="evidence" value="ECO:0007669"/>
    <property type="project" value="InterPro"/>
</dbReference>
<protein>
    <recommendedName>
        <fullName evidence="1">K-box domain-containing protein</fullName>
    </recommendedName>
</protein>
<keyword evidence="3" id="KW-1185">Reference proteome</keyword>
<dbReference type="OrthoDB" id="1152961at2759"/>
<evidence type="ECO:0000313" key="3">
    <source>
        <dbReference type="Proteomes" id="UP000796880"/>
    </source>
</evidence>
<dbReference type="InterPro" id="IPR002487">
    <property type="entry name" value="TF_Kbox"/>
</dbReference>
<reference evidence="2" key="1">
    <citation type="submission" date="2020-03" db="EMBL/GenBank/DDBJ databases">
        <title>A high-quality chromosome-level genome assembly of a woody plant with both climbing and erect habits, Rhamnella rubrinervis.</title>
        <authorList>
            <person name="Lu Z."/>
            <person name="Yang Y."/>
            <person name="Zhu X."/>
            <person name="Sun Y."/>
        </authorList>
    </citation>
    <scope>NUCLEOTIDE SEQUENCE</scope>
    <source>
        <strain evidence="2">BYM</strain>
        <tissue evidence="2">Leaf</tissue>
    </source>
</reference>
<dbReference type="Pfam" id="PF01486">
    <property type="entry name" value="K-box"/>
    <property type="match status" value="1"/>
</dbReference>